<evidence type="ECO:0000256" key="1">
    <source>
        <dbReference type="SAM" id="SignalP"/>
    </source>
</evidence>
<organism evidence="4">
    <name type="scientific">Diabrotica virgifera virgifera</name>
    <name type="common">western corn rootworm</name>
    <dbReference type="NCBI Taxonomy" id="50390"/>
    <lineage>
        <taxon>Eukaryota</taxon>
        <taxon>Metazoa</taxon>
        <taxon>Ecdysozoa</taxon>
        <taxon>Arthropoda</taxon>
        <taxon>Hexapoda</taxon>
        <taxon>Insecta</taxon>
        <taxon>Pterygota</taxon>
        <taxon>Neoptera</taxon>
        <taxon>Endopterygota</taxon>
        <taxon>Coleoptera</taxon>
        <taxon>Polyphaga</taxon>
        <taxon>Cucujiformia</taxon>
        <taxon>Chrysomeloidea</taxon>
        <taxon>Chrysomelidae</taxon>
        <taxon>Galerucinae</taxon>
        <taxon>Diabroticina</taxon>
        <taxon>Diabroticites</taxon>
        <taxon>Diabrotica</taxon>
    </lineage>
</organism>
<dbReference type="InterPro" id="IPR006631">
    <property type="entry name" value="DM4_12"/>
</dbReference>
<feature type="chain" id="PRO_5027626719" evidence="1">
    <location>
        <begin position="27"/>
        <end position="174"/>
    </location>
</feature>
<proteinExistence type="predicted"/>
<sequence>MFGHKLSFYGFLTITVLCAIVTKSASTEIPKSRVRRRVVFTKSSKYFFRFNGKLNTLSYNQVVAFGYTVRVNYDLPHDVKSRFQFFKRDIHEDLTNIPDQFAVQGFSCVMKHICQTFSNFEFTETCGFFCDLGKIILRENGTEATFIKNFFSKCSHYEELCQHYEPATTTIGYD</sequence>
<evidence type="ECO:0000313" key="3">
    <source>
        <dbReference type="Proteomes" id="UP001652700"/>
    </source>
</evidence>
<dbReference type="InParanoid" id="A0A6P7FI32"/>
<dbReference type="KEGG" id="dvv:114329644"/>
<feature type="signal peptide" evidence="1">
    <location>
        <begin position="1"/>
        <end position="26"/>
    </location>
</feature>
<evidence type="ECO:0000313" key="2">
    <source>
        <dbReference type="EnsemblMetazoa" id="XP_028134622.1"/>
    </source>
</evidence>
<dbReference type="GeneID" id="114329644"/>
<dbReference type="Pfam" id="PF07841">
    <property type="entry name" value="DM4_12"/>
    <property type="match status" value="1"/>
</dbReference>
<dbReference type="Proteomes" id="UP001652700">
    <property type="component" value="Unplaced"/>
</dbReference>
<keyword evidence="1" id="KW-0732">Signal</keyword>
<protein>
    <submittedName>
        <fullName evidence="4">Uncharacterized protein LOC114329644</fullName>
    </submittedName>
</protein>
<gene>
    <name evidence="4" type="primary">LOC114329644</name>
</gene>
<dbReference type="OrthoDB" id="7526931at2759"/>
<name>A0A6P7FI32_DIAVI</name>
<accession>A0A6P7FI32</accession>
<dbReference type="EnsemblMetazoa" id="XM_028278821.2">
    <property type="protein sequence ID" value="XP_028134622.1"/>
    <property type="gene ID" value="LOC114329644"/>
</dbReference>
<reference evidence="4" key="1">
    <citation type="submission" date="2025-04" db="UniProtKB">
        <authorList>
            <consortium name="RefSeq"/>
        </authorList>
    </citation>
    <scope>IDENTIFICATION</scope>
    <source>
        <tissue evidence="4">Whole insect</tissue>
    </source>
</reference>
<dbReference type="RefSeq" id="XP_028134622.1">
    <property type="nucleotide sequence ID" value="XM_028278821.1"/>
</dbReference>
<evidence type="ECO:0000313" key="4">
    <source>
        <dbReference type="RefSeq" id="XP_028134622.1"/>
    </source>
</evidence>
<dbReference type="AlphaFoldDB" id="A0A6P7FI32"/>
<reference evidence="2" key="2">
    <citation type="submission" date="2025-05" db="UniProtKB">
        <authorList>
            <consortium name="EnsemblMetazoa"/>
        </authorList>
    </citation>
    <scope>IDENTIFICATION</scope>
</reference>
<keyword evidence="3" id="KW-1185">Reference proteome</keyword>